<feature type="transmembrane region" description="Helical" evidence="16">
    <location>
        <begin position="353"/>
        <end position="378"/>
    </location>
</feature>
<evidence type="ECO:0000259" key="17">
    <source>
        <dbReference type="Pfam" id="PF00361"/>
    </source>
</evidence>
<evidence type="ECO:0000256" key="3">
    <source>
        <dbReference type="ARBA" id="ARBA00021096"/>
    </source>
</evidence>
<dbReference type="InterPro" id="IPR018393">
    <property type="entry name" value="NADHpl_OxRdtase_5_subgr"/>
</dbReference>
<dbReference type="Pfam" id="PF00361">
    <property type="entry name" value="Proton_antipo_M"/>
    <property type="match status" value="1"/>
</dbReference>
<name>A0A679E6T2_LINLA</name>
<evidence type="ECO:0000256" key="10">
    <source>
        <dbReference type="ARBA" id="ARBA00022989"/>
    </source>
</evidence>
<keyword evidence="6 16" id="KW-0812">Transmembrane</keyword>
<dbReference type="PANTHER" id="PTHR42829:SF2">
    <property type="entry name" value="NADH-UBIQUINONE OXIDOREDUCTASE CHAIN 5"/>
    <property type="match status" value="1"/>
</dbReference>
<keyword evidence="8" id="KW-1278">Translocase</keyword>
<dbReference type="GO" id="GO:0015990">
    <property type="term" value="P:electron transport coupled proton transport"/>
    <property type="evidence" value="ECO:0007669"/>
    <property type="project" value="TreeGrafter"/>
</dbReference>
<evidence type="ECO:0000256" key="1">
    <source>
        <dbReference type="ARBA" id="ARBA00004448"/>
    </source>
</evidence>
<evidence type="ECO:0000259" key="18">
    <source>
        <dbReference type="Pfam" id="PF00662"/>
    </source>
</evidence>
<dbReference type="EMBL" id="LC505032">
    <property type="protein sequence ID" value="BBO25391.1"/>
    <property type="molecule type" value="Genomic_DNA"/>
</dbReference>
<evidence type="ECO:0000256" key="2">
    <source>
        <dbReference type="ARBA" id="ARBA00012944"/>
    </source>
</evidence>
<organism evidence="20">
    <name type="scientific">Linckia laevigata</name>
    <name type="common">Blue sea star</name>
    <name type="synonym">Asterias laevigata</name>
    <dbReference type="NCBI Taxonomy" id="109185"/>
    <lineage>
        <taxon>Eukaryota</taxon>
        <taxon>Metazoa</taxon>
        <taxon>Echinodermata</taxon>
        <taxon>Eleutherozoa</taxon>
        <taxon>Asterozoa</taxon>
        <taxon>Asteroidea</taxon>
        <taxon>Valvatacea</taxon>
        <taxon>Valvatida</taxon>
        <taxon>Ophidiasteridae</taxon>
        <taxon>Linckia</taxon>
    </lineage>
</organism>
<feature type="transmembrane region" description="Helical" evidence="16">
    <location>
        <begin position="615"/>
        <end position="633"/>
    </location>
</feature>
<sequence>MFLNLPNTILTINISIILILFLSLFFFQSKEDTQTTTESAIVGISHNTEFTSLKKSNTIFIQVLKISGLSSLIPLFINISLGSPTIITSLSSWIPNNSFQTSLELIFDIKFNMFLSVALLVSWSIIEFSNYYMSGDPSNNNFFRLLIIFLLNMIILTSTNNLFLLFIGWEGVGFLSFLLISWWFTRANANNSAIQAVIYNRIGDIGILLFFSLSISSFNSWSISEILSVNISETQLNNLLLIGILIAAAGKSAQFGLHPWLPAAMEGPTPVSALLHSSTMVVAGIFLLVRLGSLYSDNNAFSSWCLILGSITATFAATTAISQHDIKKIVAYSTTSQLGLMMVSIGLNQPNIALFHICTHAFFKAMLFLSSGSIIHSLNDEQDIRKMGGLHLILPNTSSCIILGSLALSGIPFLAGFYSKDLILEIGLTSFSNLIGVTLSFIATLLTSVYSIRIIYFCFFNSPSFPVLPPTSEENKNLSNALNRLATGTIVSGWIISTFIVFNMPLSILLLLKSLALSVSILGLTYAISTLNVIKSSKIPTLLSTSNSFTTKQWFYENISHIILTFNSFTTSLLLSTRNIDQGWSENIGAQGIALTSSAITQNYQSSQSGYIKQYLVFSFSSFIIISSILFIFS</sequence>
<dbReference type="InterPro" id="IPR001750">
    <property type="entry name" value="ND/Mrp_TM"/>
</dbReference>
<dbReference type="InterPro" id="IPR010934">
    <property type="entry name" value="NADH_DH_su5_C"/>
</dbReference>
<keyword evidence="11 16" id="KW-0520">NAD</keyword>
<comment type="subcellular location">
    <subcellularLocation>
        <location evidence="1">Mitochondrion inner membrane</location>
        <topology evidence="1">Multi-pass membrane protein</topology>
    </subcellularLocation>
</comment>
<evidence type="ECO:0000256" key="7">
    <source>
        <dbReference type="ARBA" id="ARBA00022792"/>
    </source>
</evidence>
<feature type="transmembrane region" description="Helical" evidence="16">
    <location>
        <begin position="239"/>
        <end position="261"/>
    </location>
</feature>
<evidence type="ECO:0000256" key="12">
    <source>
        <dbReference type="ARBA" id="ARBA00023075"/>
    </source>
</evidence>
<dbReference type="GO" id="GO:0008137">
    <property type="term" value="F:NADH dehydrogenase (ubiquinone) activity"/>
    <property type="evidence" value="ECO:0007669"/>
    <property type="project" value="UniProtKB-EC"/>
</dbReference>
<gene>
    <name evidence="20" type="primary">ND5</name>
</gene>
<protein>
    <recommendedName>
        <fullName evidence="3 16">NADH-ubiquinone oxidoreductase chain 5</fullName>
        <ecNumber evidence="2 16">7.1.1.2</ecNumber>
    </recommendedName>
</protein>
<feature type="transmembrane region" description="Helical" evidence="16">
    <location>
        <begin position="72"/>
        <end position="94"/>
    </location>
</feature>
<feature type="transmembrane region" description="Helical" evidence="16">
    <location>
        <begin position="273"/>
        <end position="295"/>
    </location>
</feature>
<feature type="domain" description="NADH:quinone oxidoreductase/Mrp antiporter transmembrane" evidence="17">
    <location>
        <begin position="160"/>
        <end position="447"/>
    </location>
</feature>
<feature type="transmembrane region" description="Helical" evidence="16">
    <location>
        <begin position="390"/>
        <end position="414"/>
    </location>
</feature>
<feature type="transmembrane region" description="Helical" evidence="16">
    <location>
        <begin position="434"/>
        <end position="460"/>
    </location>
</feature>
<keyword evidence="5" id="KW-0679">Respiratory chain</keyword>
<feature type="domain" description="NADH-Ubiquinone oxidoreductase (complex I) chain 5 N-terminal" evidence="18">
    <location>
        <begin position="93"/>
        <end position="143"/>
    </location>
</feature>
<keyword evidence="14 16" id="KW-0472">Membrane</keyword>
<reference evidence="20" key="1">
    <citation type="submission" date="2019-10" db="EMBL/GenBank/DDBJ databases">
        <authorList>
            <person name="Hiruta S."/>
            <person name="Arai M."/>
            <person name="Fujita T."/>
        </authorList>
    </citation>
    <scope>NUCLEOTIDE SEQUENCE</scope>
</reference>
<dbReference type="Pfam" id="PF06455">
    <property type="entry name" value="NADH5_C"/>
    <property type="match status" value="1"/>
</dbReference>
<evidence type="ECO:0000256" key="4">
    <source>
        <dbReference type="ARBA" id="ARBA00022448"/>
    </source>
</evidence>
<evidence type="ECO:0000256" key="5">
    <source>
        <dbReference type="ARBA" id="ARBA00022660"/>
    </source>
</evidence>
<accession>A0A679E6T2</accession>
<feature type="transmembrane region" description="Helical" evidence="16">
    <location>
        <begin position="205"/>
        <end position="227"/>
    </location>
</feature>
<feature type="transmembrane region" description="Helical" evidence="16">
    <location>
        <begin position="114"/>
        <end position="134"/>
    </location>
</feature>
<keyword evidence="12 16" id="KW-0830">Ubiquinone</keyword>
<dbReference type="GO" id="GO:0005743">
    <property type="term" value="C:mitochondrial inner membrane"/>
    <property type="evidence" value="ECO:0007669"/>
    <property type="project" value="UniProtKB-SubCell"/>
</dbReference>
<evidence type="ECO:0000256" key="15">
    <source>
        <dbReference type="ARBA" id="ARBA00049551"/>
    </source>
</evidence>
<dbReference type="InterPro" id="IPR003945">
    <property type="entry name" value="NU5C-like"/>
</dbReference>
<comment type="function">
    <text evidence="16">Core subunit of the mitochondrial membrane respiratory chain NADH dehydrogenase (Complex I) which catalyzes electron transfer from NADH through the respiratory chain, using ubiquinone as an electron acceptor. Essential for the catalytic activity and assembly of complex I.</text>
</comment>
<keyword evidence="7" id="KW-0999">Mitochondrion inner membrane</keyword>
<keyword evidence="13 16" id="KW-0496">Mitochondrion</keyword>
<feature type="transmembrane region" description="Helical" evidence="16">
    <location>
        <begin position="301"/>
        <end position="322"/>
    </location>
</feature>
<keyword evidence="10 16" id="KW-1133">Transmembrane helix</keyword>
<dbReference type="AlphaFoldDB" id="A0A679E6T2"/>
<proteinExistence type="inferred from homology"/>
<dbReference type="PRINTS" id="PR01434">
    <property type="entry name" value="NADHDHGNASE5"/>
</dbReference>
<feature type="domain" description="NADH dehydrogenase subunit 5 C-terminal" evidence="19">
    <location>
        <begin position="450"/>
        <end position="627"/>
    </location>
</feature>
<dbReference type="GO" id="GO:0042773">
    <property type="term" value="P:ATP synthesis coupled electron transport"/>
    <property type="evidence" value="ECO:0007669"/>
    <property type="project" value="InterPro"/>
</dbReference>
<comment type="catalytic activity">
    <reaction evidence="15 16">
        <text>a ubiquinone + NADH + 5 H(+)(in) = a ubiquinol + NAD(+) + 4 H(+)(out)</text>
        <dbReference type="Rhea" id="RHEA:29091"/>
        <dbReference type="Rhea" id="RHEA-COMP:9565"/>
        <dbReference type="Rhea" id="RHEA-COMP:9566"/>
        <dbReference type="ChEBI" id="CHEBI:15378"/>
        <dbReference type="ChEBI" id="CHEBI:16389"/>
        <dbReference type="ChEBI" id="CHEBI:17976"/>
        <dbReference type="ChEBI" id="CHEBI:57540"/>
        <dbReference type="ChEBI" id="CHEBI:57945"/>
        <dbReference type="EC" id="7.1.1.2"/>
    </reaction>
</comment>
<geneLocation type="mitochondrion" evidence="20"/>
<evidence type="ECO:0000313" key="20">
    <source>
        <dbReference type="EMBL" id="BBO25391.1"/>
    </source>
</evidence>
<keyword evidence="9" id="KW-0249">Electron transport</keyword>
<comment type="similarity">
    <text evidence="16">Belongs to the complex I subunit 5 family.</text>
</comment>
<feature type="transmembrane region" description="Helical" evidence="16">
    <location>
        <begin position="6"/>
        <end position="27"/>
    </location>
</feature>
<evidence type="ECO:0000256" key="13">
    <source>
        <dbReference type="ARBA" id="ARBA00023128"/>
    </source>
</evidence>
<dbReference type="EC" id="7.1.1.2" evidence="2 16"/>
<evidence type="ECO:0000256" key="11">
    <source>
        <dbReference type="ARBA" id="ARBA00023027"/>
    </source>
</evidence>
<reference evidence="20" key="2">
    <citation type="journal article" date="2020" name="Mitochondrial DNA Part B Resour">
        <title>Complete mitochondrial genome of a sea star, Linckia laevigata (Echinodermata, Asteroidea, Valvatida, Ophidiasteridae).</title>
        <authorList>
            <person name="Hiruta S.F."/>
            <person name="Arai M."/>
            <person name="Chavanich S."/>
            <person name="Viyakarn V."/>
            <person name="Fujita T."/>
        </authorList>
    </citation>
    <scope>NUCLEOTIDE SEQUENCE</scope>
</reference>
<evidence type="ECO:0000256" key="14">
    <source>
        <dbReference type="ARBA" id="ARBA00023136"/>
    </source>
</evidence>
<evidence type="ECO:0000256" key="8">
    <source>
        <dbReference type="ARBA" id="ARBA00022967"/>
    </source>
</evidence>
<feature type="transmembrane region" description="Helical" evidence="16">
    <location>
        <begin position="141"/>
        <end position="157"/>
    </location>
</feature>
<evidence type="ECO:0000256" key="9">
    <source>
        <dbReference type="ARBA" id="ARBA00022982"/>
    </source>
</evidence>
<dbReference type="Pfam" id="PF00662">
    <property type="entry name" value="Proton_antipo_N"/>
    <property type="match status" value="1"/>
</dbReference>
<dbReference type="GO" id="GO:0003954">
    <property type="term" value="F:NADH dehydrogenase activity"/>
    <property type="evidence" value="ECO:0007669"/>
    <property type="project" value="TreeGrafter"/>
</dbReference>
<dbReference type="PANTHER" id="PTHR42829">
    <property type="entry name" value="NADH-UBIQUINONE OXIDOREDUCTASE CHAIN 5"/>
    <property type="match status" value="1"/>
</dbReference>
<feature type="transmembrane region" description="Helical" evidence="16">
    <location>
        <begin position="329"/>
        <end position="347"/>
    </location>
</feature>
<feature type="transmembrane region" description="Helical" evidence="16">
    <location>
        <begin position="481"/>
        <end position="502"/>
    </location>
</feature>
<evidence type="ECO:0000256" key="6">
    <source>
        <dbReference type="ARBA" id="ARBA00022692"/>
    </source>
</evidence>
<dbReference type="InterPro" id="IPR001516">
    <property type="entry name" value="Proton_antipo_N"/>
</dbReference>
<keyword evidence="4 16" id="KW-0813">Transport</keyword>
<evidence type="ECO:0000256" key="16">
    <source>
        <dbReference type="RuleBase" id="RU003404"/>
    </source>
</evidence>
<feature type="transmembrane region" description="Helical" evidence="16">
    <location>
        <begin position="508"/>
        <end position="528"/>
    </location>
</feature>
<feature type="transmembrane region" description="Helical" evidence="16">
    <location>
        <begin position="163"/>
        <end position="184"/>
    </location>
</feature>
<evidence type="ECO:0000259" key="19">
    <source>
        <dbReference type="Pfam" id="PF06455"/>
    </source>
</evidence>
<dbReference type="NCBIfam" id="TIGR01974">
    <property type="entry name" value="NDH_I_L"/>
    <property type="match status" value="1"/>
</dbReference>